<organism evidence="2">
    <name type="scientific">Rosellinia necatrix</name>
    <name type="common">White root-rot fungus</name>
    <dbReference type="NCBI Taxonomy" id="77044"/>
    <lineage>
        <taxon>Eukaryota</taxon>
        <taxon>Fungi</taxon>
        <taxon>Dikarya</taxon>
        <taxon>Ascomycota</taxon>
        <taxon>Pezizomycotina</taxon>
        <taxon>Sordariomycetes</taxon>
        <taxon>Xylariomycetidae</taxon>
        <taxon>Xylariales</taxon>
        <taxon>Xylariaceae</taxon>
        <taxon>Rosellinia</taxon>
    </lineage>
</organism>
<keyword evidence="3" id="KW-1185">Reference proteome</keyword>
<evidence type="ECO:0000313" key="3">
    <source>
        <dbReference type="Proteomes" id="UP000054516"/>
    </source>
</evidence>
<reference evidence="2" key="1">
    <citation type="submission" date="2016-03" db="EMBL/GenBank/DDBJ databases">
        <title>Draft genome sequence of Rosellinia necatrix.</title>
        <authorList>
            <person name="Kanematsu S."/>
        </authorList>
    </citation>
    <scope>NUCLEOTIDE SEQUENCE [LARGE SCALE GENOMIC DNA]</scope>
    <source>
        <strain evidence="2">W97</strain>
    </source>
</reference>
<feature type="compositionally biased region" description="Basic and acidic residues" evidence="1">
    <location>
        <begin position="60"/>
        <end position="70"/>
    </location>
</feature>
<evidence type="ECO:0000256" key="1">
    <source>
        <dbReference type="SAM" id="MobiDB-lite"/>
    </source>
</evidence>
<dbReference type="Proteomes" id="UP000054516">
    <property type="component" value="Unassembled WGS sequence"/>
</dbReference>
<name>A0A1S8A970_ROSNE</name>
<sequence length="132" mass="14650">MSDNIPLSFNVAHTFVALRSNGQSSNSAVKYVRSRLSDQADSDREDSRATGQTPSMQHRMMSDGRTDGRIRRFPPSPPPSQDASRSHQAGDSPCAGGLLFGSGRREIRDYAPNMEECYQDDVIFDEHLCRSV</sequence>
<feature type="compositionally biased region" description="Basic and acidic residues" evidence="1">
    <location>
        <begin position="35"/>
        <end position="48"/>
    </location>
</feature>
<dbReference type="EMBL" id="DF977471">
    <property type="protein sequence ID" value="GAW26270.1"/>
    <property type="molecule type" value="Genomic_DNA"/>
</dbReference>
<gene>
    <name evidence="2" type="ORF">SAMD00023353_2600230</name>
</gene>
<protein>
    <submittedName>
        <fullName evidence="2">Uncharacterized protein</fullName>
    </submittedName>
</protein>
<feature type="region of interest" description="Disordered" evidence="1">
    <location>
        <begin position="22"/>
        <end position="98"/>
    </location>
</feature>
<proteinExistence type="predicted"/>
<evidence type="ECO:0000313" key="2">
    <source>
        <dbReference type="EMBL" id="GAW26270.1"/>
    </source>
</evidence>
<dbReference type="AlphaFoldDB" id="A0A1S8A970"/>
<accession>A0A1S8A970</accession>